<name>A0A940MTD5_9RHOB</name>
<dbReference type="RefSeq" id="WP_209362530.1">
    <property type="nucleotide sequence ID" value="NZ_JAGISH010000011.1"/>
</dbReference>
<gene>
    <name evidence="2" type="ORF">J5474_17720</name>
</gene>
<dbReference type="AlphaFoldDB" id="A0A940MTD5"/>
<dbReference type="Proteomes" id="UP000675940">
    <property type="component" value="Unassembled WGS sequence"/>
</dbReference>
<feature type="chain" id="PRO_5038087287" evidence="1">
    <location>
        <begin position="24"/>
        <end position="354"/>
    </location>
</feature>
<dbReference type="InterPro" id="IPR037107">
    <property type="entry name" value="Put_OMP_sf"/>
</dbReference>
<dbReference type="Pfam" id="PF09982">
    <property type="entry name" value="LpxR"/>
    <property type="match status" value="1"/>
</dbReference>
<evidence type="ECO:0000256" key="1">
    <source>
        <dbReference type="SAM" id="SignalP"/>
    </source>
</evidence>
<accession>A0A940MTD5</accession>
<feature type="signal peptide" evidence="1">
    <location>
        <begin position="1"/>
        <end position="23"/>
    </location>
</feature>
<comment type="caution">
    <text evidence="2">The sequence shown here is derived from an EMBL/GenBank/DDBJ whole genome shotgun (WGS) entry which is preliminary data.</text>
</comment>
<evidence type="ECO:0000313" key="2">
    <source>
        <dbReference type="EMBL" id="MBP0484313.1"/>
    </source>
</evidence>
<protein>
    <submittedName>
        <fullName evidence="2">DUF2219 family protein</fullName>
    </submittedName>
</protein>
<evidence type="ECO:0000313" key="3">
    <source>
        <dbReference type="Proteomes" id="UP000675940"/>
    </source>
</evidence>
<keyword evidence="1" id="KW-0732">Signal</keyword>
<proteinExistence type="predicted"/>
<organism evidence="2 3">
    <name type="scientific">Sagittula salina</name>
    <dbReference type="NCBI Taxonomy" id="2820268"/>
    <lineage>
        <taxon>Bacteria</taxon>
        <taxon>Pseudomonadati</taxon>
        <taxon>Pseudomonadota</taxon>
        <taxon>Alphaproteobacteria</taxon>
        <taxon>Rhodobacterales</taxon>
        <taxon>Roseobacteraceae</taxon>
        <taxon>Sagittula</taxon>
    </lineage>
</organism>
<dbReference type="Gene3D" id="2.40.128.140">
    <property type="entry name" value="Outer membrane protein"/>
    <property type="match status" value="1"/>
</dbReference>
<dbReference type="EMBL" id="JAGISH010000011">
    <property type="protein sequence ID" value="MBP0484313.1"/>
    <property type="molecule type" value="Genomic_DNA"/>
</dbReference>
<sequence>MLRRYAVALAALLAIAPSLQSQAQTADHLVDYAGSDDAPDYTPGIDAANIYSGDHGDYTYTPSGPGSPDTGFGGRVLVGHGRLTTNDLFGDRRDRWQTGSVSASRVVARGGWTGMLPDHPFDVLEYRLGVQVVSPEYIRVPAPDDRPFAGVVSLGLHTHFMRGPVEFSLGADLSATGSQTGIGSFQTAMHDLMGVVAASPSVLSNQIPNAVHPTAVVEVANTIPLGRGVLRPFAEARVGLETMVRAGVDLTFGPVGQGEFLVRDGISGQRYRVVTDAMPGFSYVLGGDFAYVDSSKLMPASRGYDVTNRSRARAGLHWQGDNKALFYGVTWLSKEFEAQPEGQFVGSMRIDLSF</sequence>
<reference evidence="2" key="1">
    <citation type="submission" date="2021-03" db="EMBL/GenBank/DDBJ databases">
        <title>Sagittula salina sp. nov. strain M10.9X isolated from the marine waste.</title>
        <authorList>
            <person name="Satari L."/>
            <person name="Molina-Menor E."/>
            <person name="Vidal-Verdu A."/>
            <person name="Pascual J."/>
            <person name="Pereto J."/>
            <person name="Porcar M."/>
        </authorList>
    </citation>
    <scope>NUCLEOTIDE SEQUENCE</scope>
    <source>
        <strain evidence="2">M10.9X</strain>
    </source>
</reference>
<keyword evidence="3" id="KW-1185">Reference proteome</keyword>
<dbReference type="InterPro" id="IPR018707">
    <property type="entry name" value="LpxR"/>
</dbReference>